<feature type="transmembrane region" description="Helical" evidence="1">
    <location>
        <begin position="36"/>
        <end position="57"/>
    </location>
</feature>
<proteinExistence type="predicted"/>
<gene>
    <name evidence="2" type="ORF">EDC29_10962</name>
</gene>
<accession>A0A4R4A780</accession>
<name>A0A4R4A780_MARGR</name>
<dbReference type="EMBL" id="SMDC01000009">
    <property type="protein sequence ID" value="TCW34702.1"/>
    <property type="molecule type" value="Genomic_DNA"/>
</dbReference>
<evidence type="ECO:0000313" key="3">
    <source>
        <dbReference type="Proteomes" id="UP000295247"/>
    </source>
</evidence>
<reference evidence="2 3" key="1">
    <citation type="submission" date="2019-03" db="EMBL/GenBank/DDBJ databases">
        <title>Genomic Encyclopedia of Type Strains, Phase IV (KMG-IV): sequencing the most valuable type-strain genomes for metagenomic binning, comparative biology and taxonomic classification.</title>
        <authorList>
            <person name="Goeker M."/>
        </authorList>
    </citation>
    <scope>NUCLEOTIDE SEQUENCE [LARGE SCALE GENOMIC DNA]</scope>
    <source>
        <strain evidence="2 3">DSM 203</strain>
    </source>
</reference>
<keyword evidence="1" id="KW-1133">Transmembrane helix</keyword>
<feature type="transmembrane region" description="Helical" evidence="1">
    <location>
        <begin position="6"/>
        <end position="24"/>
    </location>
</feature>
<dbReference type="Proteomes" id="UP000295247">
    <property type="component" value="Unassembled WGS sequence"/>
</dbReference>
<keyword evidence="1" id="KW-0472">Membrane</keyword>
<evidence type="ECO:0000313" key="2">
    <source>
        <dbReference type="EMBL" id="TCW34702.1"/>
    </source>
</evidence>
<dbReference type="InterPro" id="IPR049641">
    <property type="entry name" value="THIVI_2564-like"/>
</dbReference>
<evidence type="ECO:0000256" key="1">
    <source>
        <dbReference type="SAM" id="Phobius"/>
    </source>
</evidence>
<dbReference type="RefSeq" id="WP_165913519.1">
    <property type="nucleotide sequence ID" value="NZ_NRRH01000015.1"/>
</dbReference>
<protein>
    <submittedName>
        <fullName evidence="2">Uncharacterized protein</fullName>
    </submittedName>
</protein>
<keyword evidence="1" id="KW-0812">Transmembrane</keyword>
<sequence length="58" mass="6331">MAYIQLMINLIAFSAILWAVNVHIPMNATVRKVANTIVVVIAVPFVLGAFGFFGPIAW</sequence>
<dbReference type="NCBIfam" id="NF041949">
    <property type="entry name" value="THIVI_2564_fam"/>
    <property type="match status" value="1"/>
</dbReference>
<organism evidence="2 3">
    <name type="scientific">Marichromatium gracile</name>
    <name type="common">Chromatium gracile</name>
    <dbReference type="NCBI Taxonomy" id="1048"/>
    <lineage>
        <taxon>Bacteria</taxon>
        <taxon>Pseudomonadati</taxon>
        <taxon>Pseudomonadota</taxon>
        <taxon>Gammaproteobacteria</taxon>
        <taxon>Chromatiales</taxon>
        <taxon>Chromatiaceae</taxon>
        <taxon>Marichromatium</taxon>
    </lineage>
</organism>
<dbReference type="AlphaFoldDB" id="A0A4R4A780"/>
<comment type="caution">
    <text evidence="2">The sequence shown here is derived from an EMBL/GenBank/DDBJ whole genome shotgun (WGS) entry which is preliminary data.</text>
</comment>